<dbReference type="Pfam" id="PF05521">
    <property type="entry name" value="Phage_HCP"/>
    <property type="match status" value="1"/>
</dbReference>
<dbReference type="Gene3D" id="2.40.10.270">
    <property type="entry name" value="Bacteriophage SPP1 head-tail adaptor protein"/>
    <property type="match status" value="1"/>
</dbReference>
<dbReference type="AlphaFoldDB" id="A0A2T5J0D3"/>
<organism evidence="1 2">
    <name type="scientific">Agitococcus lubricus</name>
    <dbReference type="NCBI Taxonomy" id="1077255"/>
    <lineage>
        <taxon>Bacteria</taxon>
        <taxon>Pseudomonadati</taxon>
        <taxon>Pseudomonadota</taxon>
        <taxon>Gammaproteobacteria</taxon>
        <taxon>Moraxellales</taxon>
        <taxon>Moraxellaceae</taxon>
        <taxon>Agitococcus</taxon>
    </lineage>
</organism>
<evidence type="ECO:0000313" key="1">
    <source>
        <dbReference type="EMBL" id="PTQ89802.1"/>
    </source>
</evidence>
<evidence type="ECO:0000313" key="2">
    <source>
        <dbReference type="Proteomes" id="UP000244223"/>
    </source>
</evidence>
<proteinExistence type="predicted"/>
<accession>A0A2T5J0D3</accession>
<dbReference type="Proteomes" id="UP000244223">
    <property type="component" value="Unassembled WGS sequence"/>
</dbReference>
<dbReference type="NCBIfam" id="TIGR01563">
    <property type="entry name" value="gp16_SPP1"/>
    <property type="match status" value="1"/>
</dbReference>
<protein>
    <submittedName>
        <fullName evidence="1">SPP1 family predicted phage head-tail adaptor</fullName>
    </submittedName>
</protein>
<keyword evidence="2" id="KW-1185">Reference proteome</keyword>
<dbReference type="InterPro" id="IPR008767">
    <property type="entry name" value="Phage_SPP1_head-tail_adaptor"/>
</dbReference>
<reference evidence="1 2" key="1">
    <citation type="submission" date="2018-04" db="EMBL/GenBank/DDBJ databases">
        <title>Genomic Encyclopedia of Archaeal and Bacterial Type Strains, Phase II (KMG-II): from individual species to whole genera.</title>
        <authorList>
            <person name="Goeker M."/>
        </authorList>
    </citation>
    <scope>NUCLEOTIDE SEQUENCE [LARGE SCALE GENOMIC DNA]</scope>
    <source>
        <strain evidence="1 2">DSM 5822</strain>
    </source>
</reference>
<dbReference type="RefSeq" id="WP_170106920.1">
    <property type="nucleotide sequence ID" value="NZ_QAON01000005.1"/>
</dbReference>
<comment type="caution">
    <text evidence="1">The sequence shown here is derived from an EMBL/GenBank/DDBJ whole genome shotgun (WGS) entry which is preliminary data.</text>
</comment>
<gene>
    <name evidence="1" type="ORF">C8N29_105129</name>
</gene>
<sequence length="107" mass="12330">MQAGKLRHRVTFQRLTKSRGLSGGEKQEWVDVCRVWARVSSLSGKYLFAAQQNHSEVTGTIDLRYRKDINAELRAMYEGKIYTIHAVIDPELRHKELKLMVSEGVIE</sequence>
<dbReference type="EMBL" id="QAON01000005">
    <property type="protein sequence ID" value="PTQ89802.1"/>
    <property type="molecule type" value="Genomic_DNA"/>
</dbReference>
<dbReference type="InterPro" id="IPR038666">
    <property type="entry name" value="SSP1_head-tail_sf"/>
</dbReference>
<name>A0A2T5J0D3_9GAMM</name>